<evidence type="ECO:0000313" key="2">
    <source>
        <dbReference type="Proteomes" id="UP000525205"/>
    </source>
</evidence>
<proteinExistence type="predicted"/>
<name>A0A7K8Q097_COCCO</name>
<dbReference type="Pfam" id="PF00429">
    <property type="entry name" value="TLV_coat"/>
    <property type="match status" value="1"/>
</dbReference>
<organism evidence="1 2">
    <name type="scientific">Cochlearius cochlearius</name>
    <name type="common">Boat-billed heron</name>
    <dbReference type="NCBI Taxonomy" id="110676"/>
    <lineage>
        <taxon>Eukaryota</taxon>
        <taxon>Metazoa</taxon>
        <taxon>Chordata</taxon>
        <taxon>Craniata</taxon>
        <taxon>Vertebrata</taxon>
        <taxon>Euteleostomi</taxon>
        <taxon>Archelosauria</taxon>
        <taxon>Archosauria</taxon>
        <taxon>Dinosauria</taxon>
        <taxon>Saurischia</taxon>
        <taxon>Theropoda</taxon>
        <taxon>Coelurosauria</taxon>
        <taxon>Aves</taxon>
        <taxon>Neognathae</taxon>
        <taxon>Neoaves</taxon>
        <taxon>Aequornithes</taxon>
        <taxon>Pelecaniformes</taxon>
        <taxon>Ardeidae</taxon>
        <taxon>Cochlearius</taxon>
    </lineage>
</organism>
<keyword evidence="2" id="KW-1185">Reference proteome</keyword>
<dbReference type="InterPro" id="IPR018154">
    <property type="entry name" value="TLV/ENV_coat_polyprotein"/>
</dbReference>
<dbReference type="Proteomes" id="UP000525205">
    <property type="component" value="Unassembled WGS sequence"/>
</dbReference>
<protein>
    <submittedName>
        <fullName evidence="1">ENV2 protein</fullName>
    </submittedName>
</protein>
<reference evidence="1 2" key="1">
    <citation type="submission" date="2019-09" db="EMBL/GenBank/DDBJ databases">
        <title>Bird 10,000 Genomes (B10K) Project - Family phase.</title>
        <authorList>
            <person name="Zhang G."/>
        </authorList>
    </citation>
    <scope>NUCLEOTIDE SEQUENCE [LARGE SCALE GENOMIC DNA]</scope>
    <source>
        <strain evidence="1">B10K-CU-031-03</strain>
        <tissue evidence="1">Muscle</tissue>
    </source>
</reference>
<feature type="non-terminal residue" evidence="1">
    <location>
        <position position="88"/>
    </location>
</feature>
<sequence length="88" mass="9843">ITPPTRGKEDPPLWKVMQATYDTLNRTNPELTDKCWLCYDIEPPFYEAIGVNSTYDFSAEKAPSRCSWGDRKKGITMQHVSGTGACVG</sequence>
<comment type="caution">
    <text evidence="1">The sequence shown here is derived from an EMBL/GenBank/DDBJ whole genome shotgun (WGS) entry which is preliminary data.</text>
</comment>
<accession>A0A7K8Q097</accession>
<gene>
    <name evidence="1" type="primary">Fv4_1</name>
    <name evidence="1" type="ORF">COCCOC_R15716</name>
</gene>
<dbReference type="EMBL" id="VWPP01001217">
    <property type="protein sequence ID" value="NXE85087.1"/>
    <property type="molecule type" value="Genomic_DNA"/>
</dbReference>
<evidence type="ECO:0000313" key="1">
    <source>
        <dbReference type="EMBL" id="NXE85087.1"/>
    </source>
</evidence>
<dbReference type="AlphaFoldDB" id="A0A7K8Q097"/>
<feature type="non-terminal residue" evidence="1">
    <location>
        <position position="1"/>
    </location>
</feature>